<name>A0A4Q7PK35_9FIRM</name>
<keyword evidence="3" id="KW-1185">Reference proteome</keyword>
<accession>A0A4Q7PK35</accession>
<sequence>MPFSGIYTGKNKKRSAKTEALQAQARRKCRERVSVFASGSITVETAFALPLFLFIMTAVLLLGDVMILKLRLQGAMEAEVQQAAAVLAVIGQEGQEQTVGQLGNGINGDFYTVLGLRAAVISKVGRNWLEEKRVKGGAEGISFAGSSVDDEVVDLIAAYQVKIPIPILGNQYIHCMQRCRRKIWSGFSSGENNSEDMVYVTSYGAVYHESLNCSHLNLSAREVDFSELEFLRNNAGAKYRPCERCITGAHAGRTFITSDGDCYHGTISCSGLTRGIRTITRKEAEEENLKPCSRCGGG</sequence>
<dbReference type="OrthoDB" id="1766790at2"/>
<organism evidence="2 3">
    <name type="scientific">Cuneatibacter caecimuris</name>
    <dbReference type="NCBI Taxonomy" id="1796618"/>
    <lineage>
        <taxon>Bacteria</taxon>
        <taxon>Bacillati</taxon>
        <taxon>Bacillota</taxon>
        <taxon>Clostridia</taxon>
        <taxon>Lachnospirales</taxon>
        <taxon>Lachnospiraceae</taxon>
        <taxon>Cuneatibacter</taxon>
    </lineage>
</organism>
<feature type="transmembrane region" description="Helical" evidence="1">
    <location>
        <begin position="47"/>
        <end position="68"/>
    </location>
</feature>
<evidence type="ECO:0000313" key="3">
    <source>
        <dbReference type="Proteomes" id="UP000292927"/>
    </source>
</evidence>
<dbReference type="EMBL" id="SGXF01000003">
    <property type="protein sequence ID" value="RZT00429.1"/>
    <property type="molecule type" value="Genomic_DNA"/>
</dbReference>
<reference evidence="2 3" key="1">
    <citation type="submission" date="2019-02" db="EMBL/GenBank/DDBJ databases">
        <title>Genomic Encyclopedia of Type Strains, Phase IV (KMG-IV): sequencing the most valuable type-strain genomes for metagenomic binning, comparative biology and taxonomic classification.</title>
        <authorList>
            <person name="Goeker M."/>
        </authorList>
    </citation>
    <scope>NUCLEOTIDE SEQUENCE [LARGE SCALE GENOMIC DNA]</scope>
    <source>
        <strain evidence="2 3">DSM 29486</strain>
    </source>
</reference>
<keyword evidence="1" id="KW-1133">Transmembrane helix</keyword>
<evidence type="ECO:0000256" key="1">
    <source>
        <dbReference type="SAM" id="Phobius"/>
    </source>
</evidence>
<protein>
    <submittedName>
        <fullName evidence="2">TadE-like protein</fullName>
    </submittedName>
</protein>
<keyword evidence="1" id="KW-0472">Membrane</keyword>
<comment type="caution">
    <text evidence="2">The sequence shown here is derived from an EMBL/GenBank/DDBJ whole genome shotgun (WGS) entry which is preliminary data.</text>
</comment>
<dbReference type="AlphaFoldDB" id="A0A4Q7PK35"/>
<dbReference type="Proteomes" id="UP000292927">
    <property type="component" value="Unassembled WGS sequence"/>
</dbReference>
<dbReference type="RefSeq" id="WP_130435045.1">
    <property type="nucleotide sequence ID" value="NZ_SGXF01000003.1"/>
</dbReference>
<evidence type="ECO:0000313" key="2">
    <source>
        <dbReference type="EMBL" id="RZT00429.1"/>
    </source>
</evidence>
<proteinExistence type="predicted"/>
<keyword evidence="1" id="KW-0812">Transmembrane</keyword>
<gene>
    <name evidence="2" type="ORF">EV209_1738</name>
</gene>